<evidence type="ECO:0000313" key="7">
    <source>
        <dbReference type="Proteomes" id="UP000000851"/>
    </source>
</evidence>
<feature type="domain" description="SsuA/THI5-like" evidence="5">
    <location>
        <begin position="56"/>
        <end position="274"/>
    </location>
</feature>
<proteinExistence type="inferred from homology"/>
<organism evidence="6 7">
    <name type="scientific">Catenulispora acidiphila (strain DSM 44928 / JCM 14897 / NBRC 102108 / NRRL B-24433 / ID139908)</name>
    <dbReference type="NCBI Taxonomy" id="479433"/>
    <lineage>
        <taxon>Bacteria</taxon>
        <taxon>Bacillati</taxon>
        <taxon>Actinomycetota</taxon>
        <taxon>Actinomycetes</taxon>
        <taxon>Catenulisporales</taxon>
        <taxon>Catenulisporaceae</taxon>
        <taxon>Catenulispora</taxon>
    </lineage>
</organism>
<dbReference type="InParanoid" id="C7QEN8"/>
<dbReference type="EMBL" id="CP001700">
    <property type="protein sequence ID" value="ACU72808.1"/>
    <property type="molecule type" value="Genomic_DNA"/>
</dbReference>
<dbReference type="PANTHER" id="PTHR30024">
    <property type="entry name" value="ALIPHATIC SULFONATES-BINDING PROTEIN-RELATED"/>
    <property type="match status" value="1"/>
</dbReference>
<evidence type="ECO:0000256" key="3">
    <source>
        <dbReference type="ARBA" id="ARBA00022729"/>
    </source>
</evidence>
<dbReference type="AlphaFoldDB" id="C7QEN8"/>
<dbReference type="PROSITE" id="PS51257">
    <property type="entry name" value="PROKAR_LIPOPROTEIN"/>
    <property type="match status" value="1"/>
</dbReference>
<feature type="chain" id="PRO_5038344408" evidence="4">
    <location>
        <begin position="30"/>
        <end position="346"/>
    </location>
</feature>
<dbReference type="Gene3D" id="3.40.190.10">
    <property type="entry name" value="Periplasmic binding protein-like II"/>
    <property type="match status" value="2"/>
</dbReference>
<dbReference type="GO" id="GO:0042918">
    <property type="term" value="P:alkanesulfonate transmembrane transport"/>
    <property type="evidence" value="ECO:0007669"/>
    <property type="project" value="TreeGrafter"/>
</dbReference>
<evidence type="ECO:0000256" key="1">
    <source>
        <dbReference type="ARBA" id="ARBA00004418"/>
    </source>
</evidence>
<comment type="similarity">
    <text evidence="2">Belongs to the bacterial solute-binding protein SsuA/TauA family.</text>
</comment>
<dbReference type="PANTHER" id="PTHR30024:SF47">
    <property type="entry name" value="TAURINE-BINDING PERIPLASMIC PROTEIN"/>
    <property type="match status" value="1"/>
</dbReference>
<dbReference type="KEGG" id="cai:Caci_3922"/>
<evidence type="ECO:0000256" key="2">
    <source>
        <dbReference type="ARBA" id="ARBA00010742"/>
    </source>
</evidence>
<evidence type="ECO:0000256" key="4">
    <source>
        <dbReference type="SAM" id="SignalP"/>
    </source>
</evidence>
<evidence type="ECO:0000313" key="6">
    <source>
        <dbReference type="EMBL" id="ACU72808.1"/>
    </source>
</evidence>
<evidence type="ECO:0000259" key="5">
    <source>
        <dbReference type="Pfam" id="PF09084"/>
    </source>
</evidence>
<dbReference type="Pfam" id="PF09084">
    <property type="entry name" value="NMT1"/>
    <property type="match status" value="1"/>
</dbReference>
<feature type="signal peptide" evidence="4">
    <location>
        <begin position="1"/>
        <end position="29"/>
    </location>
</feature>
<name>C7QEN8_CATAD</name>
<dbReference type="InterPro" id="IPR015168">
    <property type="entry name" value="SsuA/THI5"/>
</dbReference>
<dbReference type="Proteomes" id="UP000000851">
    <property type="component" value="Chromosome"/>
</dbReference>
<dbReference type="SUPFAM" id="SSF53850">
    <property type="entry name" value="Periplasmic binding protein-like II"/>
    <property type="match status" value="1"/>
</dbReference>
<dbReference type="HOGENOM" id="CLU_803905_0_0_11"/>
<keyword evidence="7" id="KW-1185">Reference proteome</keyword>
<dbReference type="eggNOG" id="COG0715">
    <property type="taxonomic scope" value="Bacteria"/>
</dbReference>
<dbReference type="GO" id="GO:0042597">
    <property type="term" value="C:periplasmic space"/>
    <property type="evidence" value="ECO:0007669"/>
    <property type="project" value="UniProtKB-SubCell"/>
</dbReference>
<reference evidence="6 7" key="1">
    <citation type="journal article" date="2009" name="Stand. Genomic Sci.">
        <title>Complete genome sequence of Catenulispora acidiphila type strain (ID 139908).</title>
        <authorList>
            <person name="Copeland A."/>
            <person name="Lapidus A."/>
            <person name="Glavina Del Rio T."/>
            <person name="Nolan M."/>
            <person name="Lucas S."/>
            <person name="Chen F."/>
            <person name="Tice H."/>
            <person name="Cheng J.F."/>
            <person name="Bruce D."/>
            <person name="Goodwin L."/>
            <person name="Pitluck S."/>
            <person name="Mikhailova N."/>
            <person name="Pati A."/>
            <person name="Ivanova N."/>
            <person name="Mavromatis K."/>
            <person name="Chen A."/>
            <person name="Palaniappan K."/>
            <person name="Chain P."/>
            <person name="Land M."/>
            <person name="Hauser L."/>
            <person name="Chang Y.J."/>
            <person name="Jeffries C.D."/>
            <person name="Chertkov O."/>
            <person name="Brettin T."/>
            <person name="Detter J.C."/>
            <person name="Han C."/>
            <person name="Ali Z."/>
            <person name="Tindall B.J."/>
            <person name="Goker M."/>
            <person name="Bristow J."/>
            <person name="Eisen J.A."/>
            <person name="Markowitz V."/>
            <person name="Hugenholtz P."/>
            <person name="Kyrpides N.C."/>
            <person name="Klenk H.P."/>
        </authorList>
    </citation>
    <scope>NUCLEOTIDE SEQUENCE [LARGE SCALE GENOMIC DNA]</scope>
    <source>
        <strain evidence="7">DSM 44928 / JCM 14897 / NBRC 102108 / NRRL B-24433 / ID139908</strain>
    </source>
</reference>
<dbReference type="RefSeq" id="WP_015792537.1">
    <property type="nucleotide sequence ID" value="NC_013131.1"/>
</dbReference>
<keyword evidence="3 4" id="KW-0732">Signal</keyword>
<gene>
    <name evidence="6" type="ordered locus">Caci_3922</name>
</gene>
<sequence length="346" mass="35350" precursor="true">MRTQTRSTRISHAIALATAVVLGAGLLTACGSSSSSSGSGGDTVTVGVSNNIFDVPIRLADSNGYFAKQGLKVKYVTITASTGSSALQSGSVQFLNDSPTAFLSAISKGIPQTAIAANAGGNPLGLIVSTKFAKAHQLTADSTADQAAAALAGSTGGASSANTKGEASIYLKKYGVDPGKVKWVSLPSPTADNAALKSGQIDWFVTSEPAPLQIQETGDGIVVADSTKVPEWSSAQAGYGQFVVASNSYLSQHAATAKKFVTAVQQATAYMNANVVSPPVLTATQAALPGVSATALQASLRQVEWPVSEAMSPEGWTKVLAFINSLGAVSQKAVISDSDWTNKYLQ</sequence>
<accession>C7QEN8</accession>
<comment type="subcellular location">
    <subcellularLocation>
        <location evidence="1">Periplasm</location>
    </subcellularLocation>
</comment>
<dbReference type="STRING" id="479433.Caci_3922"/>
<protein>
    <submittedName>
        <fullName evidence="6">ABC-type nitrate/sulfonate/bicarbonate transport systems periplasmic components-like protein</fullName>
    </submittedName>
</protein>